<name>A0ABN8K409_9HYPH</name>
<dbReference type="Proteomes" id="UP001152604">
    <property type="component" value="Unassembled WGS sequence"/>
</dbReference>
<keyword evidence="1" id="KW-0472">Membrane</keyword>
<evidence type="ECO:0000256" key="1">
    <source>
        <dbReference type="SAM" id="Phobius"/>
    </source>
</evidence>
<evidence type="ECO:0000313" key="3">
    <source>
        <dbReference type="Proteomes" id="UP001152604"/>
    </source>
</evidence>
<gene>
    <name evidence="2" type="ORF">MES4922_40016</name>
</gene>
<protein>
    <submittedName>
        <fullName evidence="2">Uncharacterized protein</fullName>
    </submittedName>
</protein>
<proteinExistence type="predicted"/>
<evidence type="ECO:0000313" key="2">
    <source>
        <dbReference type="EMBL" id="CAH2405007.1"/>
    </source>
</evidence>
<dbReference type="EMBL" id="CAKXZS010000034">
    <property type="protein sequence ID" value="CAH2405007.1"/>
    <property type="molecule type" value="Genomic_DNA"/>
</dbReference>
<keyword evidence="1" id="KW-0812">Transmembrane</keyword>
<keyword evidence="3" id="KW-1185">Reference proteome</keyword>
<keyword evidence="1" id="KW-1133">Transmembrane helix</keyword>
<organism evidence="2 3">
    <name type="scientific">Mesorhizobium ventifaucium</name>
    <dbReference type="NCBI Taxonomy" id="666020"/>
    <lineage>
        <taxon>Bacteria</taxon>
        <taxon>Pseudomonadati</taxon>
        <taxon>Pseudomonadota</taxon>
        <taxon>Alphaproteobacteria</taxon>
        <taxon>Hyphomicrobiales</taxon>
        <taxon>Phyllobacteriaceae</taxon>
        <taxon>Mesorhizobium</taxon>
    </lineage>
</organism>
<sequence length="76" mass="7891">MAVSFAGPIFPVSTGIVGTRVVATILHVLLLASGTGKLVLDRIEDEVSTAEGPVIGVRNAISMVALPRRTPSDRPP</sequence>
<feature type="transmembrane region" description="Helical" evidence="1">
    <location>
        <begin position="12"/>
        <end position="32"/>
    </location>
</feature>
<accession>A0ABN8K409</accession>
<reference evidence="2" key="1">
    <citation type="submission" date="2022-03" db="EMBL/GenBank/DDBJ databases">
        <authorList>
            <person name="Brunel B."/>
        </authorList>
    </citation>
    <scope>NUCLEOTIDE SEQUENCE</scope>
    <source>
        <strain evidence="2">STM4922sample</strain>
    </source>
</reference>
<comment type="caution">
    <text evidence="2">The sequence shown here is derived from an EMBL/GenBank/DDBJ whole genome shotgun (WGS) entry which is preliminary data.</text>
</comment>